<sequence>MSRRNFNFNEYPPQYNDIKDVFLPLSLFKRLSQENSLEDKGNSKISTDLNDLSKDTVIIYPPTIDWHWMKQRPQQLMEQFARHGFEVYFCSLKQSENISNTLIEPNLYLVHDNKKFITDTIPSLKRKGKRILIWVSWSKLCIFLEQYRPDFIIYDYLDDFAHWALYLDIMVNRADMVVATSGILKRQIEKKYPYKPNYLIPNGCDIRHFQKFRNETPEKPKEFSNHNGPIICYVGAWASWVDHELVKKIARTYPHALLVTLGVEFSPRVDNRFITNIKHLGHIPYDDLPRYLYYADICIIPFKINDITLATNPIKMYEYLAAGKPVVSSNLPEARNIPYVSIGKDHRSFIQQVGNNLSHSVRFDIKEVNNWLMQHTWECRYESIVQAVSCNLKNK</sequence>
<dbReference type="Gene3D" id="3.40.50.2000">
    <property type="entry name" value="Glycogen Phosphorylase B"/>
    <property type="match status" value="1"/>
</dbReference>
<reference evidence="2 3" key="1">
    <citation type="submission" date="2015-09" db="EMBL/GenBank/DDBJ databases">
        <title>Genome sequence of Oxobacter pfennigii DSM 3222.</title>
        <authorList>
            <person name="Poehlein A."/>
            <person name="Bengelsdorf F.R."/>
            <person name="Schiel-Bengelsdorf B."/>
            <person name="Duerre P."/>
            <person name="Daniel R."/>
        </authorList>
    </citation>
    <scope>NUCLEOTIDE SEQUENCE [LARGE SCALE GENOMIC DNA]</scope>
    <source>
        <strain evidence="2 3">DSM 3222</strain>
    </source>
</reference>
<gene>
    <name evidence="2" type="primary">tuaH</name>
    <name evidence="2" type="ORF">OXPF_28610</name>
</gene>
<name>A0A0P8YUP7_9CLOT</name>
<feature type="domain" description="Glycosyl transferase family 1" evidence="1">
    <location>
        <begin position="218"/>
        <end position="333"/>
    </location>
</feature>
<evidence type="ECO:0000313" key="3">
    <source>
        <dbReference type="Proteomes" id="UP000050326"/>
    </source>
</evidence>
<dbReference type="AlphaFoldDB" id="A0A0P8YUP7"/>
<dbReference type="SUPFAM" id="SSF53756">
    <property type="entry name" value="UDP-Glycosyltransferase/glycogen phosphorylase"/>
    <property type="match status" value="1"/>
</dbReference>
<dbReference type="EMBL" id="LKET01000039">
    <property type="protein sequence ID" value="KPU43420.1"/>
    <property type="molecule type" value="Genomic_DNA"/>
</dbReference>
<dbReference type="RefSeq" id="WP_054875866.1">
    <property type="nucleotide sequence ID" value="NZ_LKET01000039.1"/>
</dbReference>
<dbReference type="EC" id="2.4.-.-" evidence="2"/>
<dbReference type="PANTHER" id="PTHR12526">
    <property type="entry name" value="GLYCOSYLTRANSFERASE"/>
    <property type="match status" value="1"/>
</dbReference>
<dbReference type="Proteomes" id="UP000050326">
    <property type="component" value="Unassembled WGS sequence"/>
</dbReference>
<keyword evidence="3" id="KW-1185">Reference proteome</keyword>
<comment type="caution">
    <text evidence="2">The sequence shown here is derived from an EMBL/GenBank/DDBJ whole genome shotgun (WGS) entry which is preliminary data.</text>
</comment>
<keyword evidence="2" id="KW-0808">Transferase</keyword>
<protein>
    <submittedName>
        <fullName evidence="2">Putative teichuronic acid biosynthesis glycosyltransferase TuaH</fullName>
        <ecNumber evidence="2">2.4.-.-</ecNumber>
    </submittedName>
</protein>
<dbReference type="STRING" id="36849.OXPF_28610"/>
<dbReference type="InterPro" id="IPR001296">
    <property type="entry name" value="Glyco_trans_1"/>
</dbReference>
<keyword evidence="2" id="KW-0328">Glycosyltransferase</keyword>
<dbReference type="OrthoDB" id="9816564at2"/>
<proteinExistence type="predicted"/>
<organism evidence="2 3">
    <name type="scientific">Oxobacter pfennigii</name>
    <dbReference type="NCBI Taxonomy" id="36849"/>
    <lineage>
        <taxon>Bacteria</taxon>
        <taxon>Bacillati</taxon>
        <taxon>Bacillota</taxon>
        <taxon>Clostridia</taxon>
        <taxon>Eubacteriales</taxon>
        <taxon>Clostridiaceae</taxon>
        <taxon>Oxobacter</taxon>
    </lineage>
</organism>
<dbReference type="Pfam" id="PF00534">
    <property type="entry name" value="Glycos_transf_1"/>
    <property type="match status" value="1"/>
</dbReference>
<accession>A0A0P8YUP7</accession>
<dbReference type="GO" id="GO:0016757">
    <property type="term" value="F:glycosyltransferase activity"/>
    <property type="evidence" value="ECO:0007669"/>
    <property type="project" value="UniProtKB-KW"/>
</dbReference>
<evidence type="ECO:0000259" key="1">
    <source>
        <dbReference type="Pfam" id="PF00534"/>
    </source>
</evidence>
<evidence type="ECO:0000313" key="2">
    <source>
        <dbReference type="EMBL" id="KPU43420.1"/>
    </source>
</evidence>